<gene>
    <name evidence="1" type="ORF">MNEG_14692</name>
</gene>
<accession>A0A0D2LUK0</accession>
<dbReference type="KEGG" id="mng:MNEG_14692"/>
<organism evidence="1 2">
    <name type="scientific">Monoraphidium neglectum</name>
    <dbReference type="NCBI Taxonomy" id="145388"/>
    <lineage>
        <taxon>Eukaryota</taxon>
        <taxon>Viridiplantae</taxon>
        <taxon>Chlorophyta</taxon>
        <taxon>core chlorophytes</taxon>
        <taxon>Chlorophyceae</taxon>
        <taxon>CS clade</taxon>
        <taxon>Sphaeropleales</taxon>
        <taxon>Selenastraceae</taxon>
        <taxon>Monoraphidium</taxon>
    </lineage>
</organism>
<reference evidence="1 2" key="1">
    <citation type="journal article" date="2013" name="BMC Genomics">
        <title>Reconstruction of the lipid metabolism for the microalga Monoraphidium neglectum from its genome sequence reveals characteristics suitable for biofuel production.</title>
        <authorList>
            <person name="Bogen C."/>
            <person name="Al-Dilaimi A."/>
            <person name="Albersmeier A."/>
            <person name="Wichmann J."/>
            <person name="Grundmann M."/>
            <person name="Rupp O."/>
            <person name="Lauersen K.J."/>
            <person name="Blifernez-Klassen O."/>
            <person name="Kalinowski J."/>
            <person name="Goesmann A."/>
            <person name="Mussgnug J.H."/>
            <person name="Kruse O."/>
        </authorList>
    </citation>
    <scope>NUCLEOTIDE SEQUENCE [LARGE SCALE GENOMIC DNA]</scope>
    <source>
        <strain evidence="1 2">SAG 48.87</strain>
    </source>
</reference>
<keyword evidence="2" id="KW-1185">Reference proteome</keyword>
<evidence type="ECO:0000313" key="1">
    <source>
        <dbReference type="EMBL" id="KIY93271.1"/>
    </source>
</evidence>
<name>A0A0D2LUK0_9CHLO</name>
<evidence type="ECO:0000313" key="2">
    <source>
        <dbReference type="Proteomes" id="UP000054498"/>
    </source>
</evidence>
<dbReference type="RefSeq" id="XP_013892291.1">
    <property type="nucleotide sequence ID" value="XM_014036837.1"/>
</dbReference>
<dbReference type="EMBL" id="KK104906">
    <property type="protein sequence ID" value="KIY93271.1"/>
    <property type="molecule type" value="Genomic_DNA"/>
</dbReference>
<sequence>MDLPAAVKKALEEEGWRVDWGAEALADALADLAGGPGGSGAPLTAADARGTLLDLDLRKASGHCCRKAAA</sequence>
<proteinExistence type="predicted"/>
<protein>
    <submittedName>
        <fullName evidence="1">Uncharacterized protein</fullName>
    </submittedName>
</protein>
<dbReference type="AlphaFoldDB" id="A0A0D2LUK0"/>
<feature type="non-terminal residue" evidence="1">
    <location>
        <position position="70"/>
    </location>
</feature>
<dbReference type="GeneID" id="25732280"/>
<dbReference type="Proteomes" id="UP000054498">
    <property type="component" value="Unassembled WGS sequence"/>
</dbReference>